<name>A0ABR2K252_9EUKA</name>
<evidence type="ECO:0000259" key="10">
    <source>
        <dbReference type="Pfam" id="PF01490"/>
    </source>
</evidence>
<feature type="transmembrane region" description="Helical" evidence="9">
    <location>
        <begin position="134"/>
        <end position="154"/>
    </location>
</feature>
<feature type="transmembrane region" description="Helical" evidence="9">
    <location>
        <begin position="217"/>
        <end position="239"/>
    </location>
</feature>
<comment type="similarity">
    <text evidence="2">Belongs to the amino acid/polyamine transporter 2 family.</text>
</comment>
<evidence type="ECO:0000256" key="3">
    <source>
        <dbReference type="ARBA" id="ARBA00022448"/>
    </source>
</evidence>
<evidence type="ECO:0000256" key="5">
    <source>
        <dbReference type="ARBA" id="ARBA00022970"/>
    </source>
</evidence>
<accession>A0ABR2K252</accession>
<evidence type="ECO:0000313" key="11">
    <source>
        <dbReference type="EMBL" id="KAK8884838.1"/>
    </source>
</evidence>
<evidence type="ECO:0000256" key="6">
    <source>
        <dbReference type="ARBA" id="ARBA00022989"/>
    </source>
</evidence>
<evidence type="ECO:0000256" key="1">
    <source>
        <dbReference type="ARBA" id="ARBA00004141"/>
    </source>
</evidence>
<feature type="compositionally biased region" description="Low complexity" evidence="8">
    <location>
        <begin position="8"/>
        <end position="37"/>
    </location>
</feature>
<dbReference type="EMBL" id="JAPFFF010000008">
    <property type="protein sequence ID" value="KAK8884838.1"/>
    <property type="molecule type" value="Genomic_DNA"/>
</dbReference>
<feature type="transmembrane region" description="Helical" evidence="9">
    <location>
        <begin position="175"/>
        <end position="197"/>
    </location>
</feature>
<protein>
    <recommendedName>
        <fullName evidence="10">Amino acid transporter transmembrane domain-containing protein</fullName>
    </recommendedName>
</protein>
<keyword evidence="5" id="KW-0029">Amino-acid transport</keyword>
<feature type="transmembrane region" description="Helical" evidence="9">
    <location>
        <begin position="466"/>
        <end position="488"/>
    </location>
</feature>
<gene>
    <name evidence="11" type="ORF">M9Y10_043959</name>
</gene>
<proteinExistence type="inferred from homology"/>
<feature type="transmembrane region" description="Helical" evidence="9">
    <location>
        <begin position="409"/>
        <end position="426"/>
    </location>
</feature>
<keyword evidence="3" id="KW-0813">Transport</keyword>
<dbReference type="InterPro" id="IPR013057">
    <property type="entry name" value="AA_transpt_TM"/>
</dbReference>
<feature type="domain" description="Amino acid transporter transmembrane" evidence="10">
    <location>
        <begin position="99"/>
        <end position="488"/>
    </location>
</feature>
<feature type="transmembrane region" description="Helical" evidence="9">
    <location>
        <begin position="321"/>
        <end position="345"/>
    </location>
</feature>
<reference evidence="11 12" key="1">
    <citation type="submission" date="2024-04" db="EMBL/GenBank/DDBJ databases">
        <title>Tritrichomonas musculus Genome.</title>
        <authorList>
            <person name="Alves-Ferreira E."/>
            <person name="Grigg M."/>
            <person name="Lorenzi H."/>
            <person name="Galac M."/>
        </authorList>
    </citation>
    <scope>NUCLEOTIDE SEQUENCE [LARGE SCALE GENOMIC DNA]</scope>
    <source>
        <strain evidence="11 12">EAF2021</strain>
    </source>
</reference>
<dbReference type="PANTHER" id="PTHR22950">
    <property type="entry name" value="AMINO ACID TRANSPORTER"/>
    <property type="match status" value="1"/>
</dbReference>
<feature type="transmembrane region" description="Helical" evidence="9">
    <location>
        <begin position="251"/>
        <end position="269"/>
    </location>
</feature>
<evidence type="ECO:0000256" key="8">
    <source>
        <dbReference type="SAM" id="MobiDB-lite"/>
    </source>
</evidence>
<feature type="transmembrane region" description="Helical" evidence="9">
    <location>
        <begin position="432"/>
        <end position="454"/>
    </location>
</feature>
<sequence length="503" mass="55673">MEVPDNTPDGNSSNNSESNINNGENNPTENNDNIINDLDGNHLMNGEFNNSYASSNSDSNDFEDIQELPQSLTRTYPRQQQDADSETEIVEIDTKPLRRISRFMTFINLTNSLLGAGIISMSSSFKAAGLGPTVLLLIISCILCYISGVVLLNLQCELHISNIDELANGIFGRPCHIITAILIFIFDLAFTTAYLVIGTDSILSWLRCSPEKYRIKFNGFGAWAIIITIYSMAVIALTIPRNLIFLNKFQMLTVFLIVFYAIAILARGFAVENLPAPSVVGTKFSMSLFTSFSAQCLTFCLPIHMLPVISPYNPNQLKRQTIMASSLFFCFIVIATPGAMGYLIFGNDAKSDLLRSFPDNDVLMIIVRVAIFLIVTFSYPVIIKEMVGTLGGFIYHNNNPAEMTLKQRCILIPIVNLISYVFALLSNTILPILGIGGALGTFIVTFAFPSICRLKITHSKLSHPRNIGHIIFACFGIAMAVICLYTSINDLVDAYKQQSIYHH</sequence>
<evidence type="ECO:0000256" key="2">
    <source>
        <dbReference type="ARBA" id="ARBA00008066"/>
    </source>
</evidence>
<feature type="transmembrane region" description="Helical" evidence="9">
    <location>
        <begin position="365"/>
        <end position="383"/>
    </location>
</feature>
<keyword evidence="12" id="KW-1185">Reference proteome</keyword>
<evidence type="ECO:0000256" key="7">
    <source>
        <dbReference type="ARBA" id="ARBA00023136"/>
    </source>
</evidence>
<feature type="transmembrane region" description="Helical" evidence="9">
    <location>
        <begin position="103"/>
        <end position="122"/>
    </location>
</feature>
<comment type="subcellular location">
    <subcellularLocation>
        <location evidence="1">Membrane</location>
        <topology evidence="1">Multi-pass membrane protein</topology>
    </subcellularLocation>
</comment>
<dbReference type="Proteomes" id="UP001470230">
    <property type="component" value="Unassembled WGS sequence"/>
</dbReference>
<organism evidence="11 12">
    <name type="scientific">Tritrichomonas musculus</name>
    <dbReference type="NCBI Taxonomy" id="1915356"/>
    <lineage>
        <taxon>Eukaryota</taxon>
        <taxon>Metamonada</taxon>
        <taxon>Parabasalia</taxon>
        <taxon>Tritrichomonadida</taxon>
        <taxon>Tritrichomonadidae</taxon>
        <taxon>Tritrichomonas</taxon>
    </lineage>
</organism>
<evidence type="ECO:0000256" key="9">
    <source>
        <dbReference type="SAM" id="Phobius"/>
    </source>
</evidence>
<dbReference type="Pfam" id="PF01490">
    <property type="entry name" value="Aa_trans"/>
    <property type="match status" value="1"/>
</dbReference>
<feature type="region of interest" description="Disordered" evidence="8">
    <location>
        <begin position="1"/>
        <end position="41"/>
    </location>
</feature>
<comment type="caution">
    <text evidence="11">The sequence shown here is derived from an EMBL/GenBank/DDBJ whole genome shotgun (WGS) entry which is preliminary data.</text>
</comment>
<keyword evidence="7 9" id="KW-0472">Membrane</keyword>
<evidence type="ECO:0000256" key="4">
    <source>
        <dbReference type="ARBA" id="ARBA00022692"/>
    </source>
</evidence>
<keyword evidence="4 9" id="KW-0812">Transmembrane</keyword>
<keyword evidence="6 9" id="KW-1133">Transmembrane helix</keyword>
<evidence type="ECO:0000313" key="12">
    <source>
        <dbReference type="Proteomes" id="UP001470230"/>
    </source>
</evidence>
<dbReference type="PANTHER" id="PTHR22950:SF458">
    <property type="entry name" value="SODIUM-COUPLED NEUTRAL AMINO ACID TRANSPORTER 11-RELATED"/>
    <property type="match status" value="1"/>
</dbReference>
<feature type="transmembrane region" description="Helical" evidence="9">
    <location>
        <begin position="289"/>
        <end position="309"/>
    </location>
</feature>